<sequence>MQKSAANCKNPRLGAVIRGQLYKSAAICKNPRLGAVIRGQVQKSAANCRNPRPDAEIRGQEDFESARRVFSQMAERDLLSWYSLISGYGCNGFLQLALELLGTMRLEGFEPDFVTWKIAMDVYCKMGQCDEAWKIFEQIEEANIISWTTLIYGYSRIGKA</sequence>
<organism evidence="1 2">
    <name type="scientific">Rhododendron molle</name>
    <name type="common">Chinese azalea</name>
    <name type="synonym">Azalea mollis</name>
    <dbReference type="NCBI Taxonomy" id="49168"/>
    <lineage>
        <taxon>Eukaryota</taxon>
        <taxon>Viridiplantae</taxon>
        <taxon>Streptophyta</taxon>
        <taxon>Embryophyta</taxon>
        <taxon>Tracheophyta</taxon>
        <taxon>Spermatophyta</taxon>
        <taxon>Magnoliopsida</taxon>
        <taxon>eudicotyledons</taxon>
        <taxon>Gunneridae</taxon>
        <taxon>Pentapetalae</taxon>
        <taxon>asterids</taxon>
        <taxon>Ericales</taxon>
        <taxon>Ericaceae</taxon>
        <taxon>Ericoideae</taxon>
        <taxon>Rhodoreae</taxon>
        <taxon>Rhododendron</taxon>
    </lineage>
</organism>
<proteinExistence type="predicted"/>
<dbReference type="Proteomes" id="UP001062846">
    <property type="component" value="Chromosome 2"/>
</dbReference>
<evidence type="ECO:0000313" key="2">
    <source>
        <dbReference type="Proteomes" id="UP001062846"/>
    </source>
</evidence>
<name>A0ACC0PLZ4_RHOML</name>
<gene>
    <name evidence="1" type="ORF">RHMOL_Rhmol02G0015900</name>
</gene>
<comment type="caution">
    <text evidence="1">The sequence shown here is derived from an EMBL/GenBank/DDBJ whole genome shotgun (WGS) entry which is preliminary data.</text>
</comment>
<keyword evidence="2" id="KW-1185">Reference proteome</keyword>
<reference evidence="1" key="1">
    <citation type="submission" date="2022-02" db="EMBL/GenBank/DDBJ databases">
        <title>Plant Genome Project.</title>
        <authorList>
            <person name="Zhang R.-G."/>
        </authorList>
    </citation>
    <scope>NUCLEOTIDE SEQUENCE</scope>
    <source>
        <strain evidence="1">AT1</strain>
    </source>
</reference>
<accession>A0ACC0PLZ4</accession>
<protein>
    <submittedName>
        <fullName evidence="1">Uncharacterized protein</fullName>
    </submittedName>
</protein>
<dbReference type="EMBL" id="CM046389">
    <property type="protein sequence ID" value="KAI8566134.1"/>
    <property type="molecule type" value="Genomic_DNA"/>
</dbReference>
<evidence type="ECO:0000313" key="1">
    <source>
        <dbReference type="EMBL" id="KAI8566134.1"/>
    </source>
</evidence>